<reference evidence="3" key="1">
    <citation type="journal article" date="2023" name="Science">
        <title>Elucidation of the pathway for biosynthesis of saponin adjuvants from the soapbark tree.</title>
        <authorList>
            <person name="Reed J."/>
            <person name="Orme A."/>
            <person name="El-Demerdash A."/>
            <person name="Owen C."/>
            <person name="Martin L.B.B."/>
            <person name="Misra R.C."/>
            <person name="Kikuchi S."/>
            <person name="Rejzek M."/>
            <person name="Martin A.C."/>
            <person name="Harkess A."/>
            <person name="Leebens-Mack J."/>
            <person name="Louveau T."/>
            <person name="Stephenson M.J."/>
            <person name="Osbourn A."/>
        </authorList>
    </citation>
    <scope>NUCLEOTIDE SEQUENCE</scope>
    <source>
        <strain evidence="3">S10</strain>
    </source>
</reference>
<name>A0AAD7L853_QUISA</name>
<feature type="compositionally biased region" description="Basic and acidic residues" evidence="1">
    <location>
        <begin position="32"/>
        <end position="51"/>
    </location>
</feature>
<comment type="caution">
    <text evidence="3">The sequence shown here is derived from an EMBL/GenBank/DDBJ whole genome shotgun (WGS) entry which is preliminary data.</text>
</comment>
<sequence>MGKEGDLWDDSALINAFDDAISQYKIMHSKKNHDTPPEGEKVTGSSEKDDSNNDSGDLVTKRDADEKSNDTSTAAHEVGEARNVSSLKENNYAGSHEPSPPVDASNGIHIQDTQDAQKGYPYSQDGNDYDQLLGQYYELEEKRQKILEQLNQFGGWNYHYPAGGSNSGVQCSNSQEHLVQACQVSHPNIICSCCPYFCQSSVAPCMSCTGCPLGGGTCVGKPSDDSVTMGPANSSTYEDGKIVRTAMGAAEKALSTIRTNFSGDSNINEEKEKEKVKQETGQCTGSETDLSAVLNAWYSAGFYTGKYLAEQSIANRRHS</sequence>
<feature type="region of interest" description="Disordered" evidence="1">
    <location>
        <begin position="28"/>
        <end position="84"/>
    </location>
</feature>
<dbReference type="Proteomes" id="UP001163823">
    <property type="component" value="Chromosome 10"/>
</dbReference>
<dbReference type="CDD" id="cd22851">
    <property type="entry name" value="SMN_N"/>
    <property type="match status" value="1"/>
</dbReference>
<dbReference type="AlphaFoldDB" id="A0AAD7L853"/>
<protein>
    <submittedName>
        <fullName evidence="3">Survival motor neuron</fullName>
    </submittedName>
</protein>
<feature type="region of interest" description="Disordered" evidence="1">
    <location>
        <begin position="262"/>
        <end position="282"/>
    </location>
</feature>
<dbReference type="InterPro" id="IPR049481">
    <property type="entry name" value="SMN_G2-BD"/>
</dbReference>
<dbReference type="InterPro" id="IPR040424">
    <property type="entry name" value="Smn1"/>
</dbReference>
<dbReference type="PANTHER" id="PTHR39267">
    <property type="entry name" value="SURVIVAL MOTOR NEURON-LIKE PROTEIN 1"/>
    <property type="match status" value="1"/>
</dbReference>
<gene>
    <name evidence="3" type="ORF">O6P43_025114</name>
</gene>
<dbReference type="EMBL" id="JARAOO010000010">
    <property type="protein sequence ID" value="KAJ7953405.1"/>
    <property type="molecule type" value="Genomic_DNA"/>
</dbReference>
<feature type="compositionally biased region" description="Basic and acidic residues" evidence="1">
    <location>
        <begin position="59"/>
        <end position="69"/>
    </location>
</feature>
<evidence type="ECO:0000256" key="1">
    <source>
        <dbReference type="SAM" id="MobiDB-lite"/>
    </source>
</evidence>
<feature type="compositionally biased region" description="Basic and acidic residues" evidence="1">
    <location>
        <begin position="268"/>
        <end position="278"/>
    </location>
</feature>
<proteinExistence type="predicted"/>
<dbReference type="PANTHER" id="PTHR39267:SF1">
    <property type="entry name" value="SURVIVAL MOTOR NEURON PROTEIN"/>
    <property type="match status" value="1"/>
</dbReference>
<accession>A0AAD7L853</accession>
<evidence type="ECO:0000313" key="3">
    <source>
        <dbReference type="EMBL" id="KAJ7953405.1"/>
    </source>
</evidence>
<feature type="domain" description="Survival Motor Neuron Gemin2-binding" evidence="2">
    <location>
        <begin position="1"/>
        <end position="29"/>
    </location>
</feature>
<dbReference type="Pfam" id="PF20636">
    <property type="entry name" value="SMN_G2-BD"/>
    <property type="match status" value="1"/>
</dbReference>
<keyword evidence="4" id="KW-1185">Reference proteome</keyword>
<dbReference type="KEGG" id="qsa:O6P43_025114"/>
<evidence type="ECO:0000313" key="4">
    <source>
        <dbReference type="Proteomes" id="UP001163823"/>
    </source>
</evidence>
<organism evidence="3 4">
    <name type="scientific">Quillaja saponaria</name>
    <name type="common">Soap bark tree</name>
    <dbReference type="NCBI Taxonomy" id="32244"/>
    <lineage>
        <taxon>Eukaryota</taxon>
        <taxon>Viridiplantae</taxon>
        <taxon>Streptophyta</taxon>
        <taxon>Embryophyta</taxon>
        <taxon>Tracheophyta</taxon>
        <taxon>Spermatophyta</taxon>
        <taxon>Magnoliopsida</taxon>
        <taxon>eudicotyledons</taxon>
        <taxon>Gunneridae</taxon>
        <taxon>Pentapetalae</taxon>
        <taxon>rosids</taxon>
        <taxon>fabids</taxon>
        <taxon>Fabales</taxon>
        <taxon>Quillajaceae</taxon>
        <taxon>Quillaja</taxon>
    </lineage>
</organism>
<evidence type="ECO:0000259" key="2">
    <source>
        <dbReference type="Pfam" id="PF20636"/>
    </source>
</evidence>